<keyword evidence="1" id="KW-0472">Membrane</keyword>
<reference evidence="2 3" key="1">
    <citation type="submission" date="2012-01" db="EMBL/GenBank/DDBJ databases">
        <title>The Genome Sequence of Helcococcus kunzii ATCC 51366.</title>
        <authorList>
            <consortium name="The Broad Institute Genome Sequencing Platform"/>
            <person name="Earl A."/>
            <person name="Ward D."/>
            <person name="Feldgarden M."/>
            <person name="Gevers D."/>
            <person name="Huys G."/>
            <person name="Young S.K."/>
            <person name="Zeng Q."/>
            <person name="Gargeya S."/>
            <person name="Fitzgerald M."/>
            <person name="Haas B."/>
            <person name="Abouelleil A."/>
            <person name="Alvarado L."/>
            <person name="Arachchi H.M."/>
            <person name="Berlin A."/>
            <person name="Chapman S.B."/>
            <person name="Gearin G."/>
            <person name="Goldberg J."/>
            <person name="Griggs A."/>
            <person name="Gujja S."/>
            <person name="Hansen M."/>
            <person name="Heiman D."/>
            <person name="Howarth C."/>
            <person name="Larimer J."/>
            <person name="Lui A."/>
            <person name="MacDonald P.J.P."/>
            <person name="McCowen C."/>
            <person name="Montmayeur A."/>
            <person name="Murphy C."/>
            <person name="Neiman D."/>
            <person name="Pearson M."/>
            <person name="Priest M."/>
            <person name="Roberts A."/>
            <person name="Saif S."/>
            <person name="Shea T."/>
            <person name="Sisk P."/>
            <person name="Stolte C."/>
            <person name="Sykes S."/>
            <person name="Wortman J."/>
            <person name="Nusbaum C."/>
            <person name="Birren B."/>
        </authorList>
    </citation>
    <scope>NUCLEOTIDE SEQUENCE [LARGE SCALE GENOMIC DNA]</scope>
    <source>
        <strain evidence="2 3">ATCC 51366</strain>
    </source>
</reference>
<evidence type="ECO:0000313" key="2">
    <source>
        <dbReference type="EMBL" id="EHR35008.1"/>
    </source>
</evidence>
<gene>
    <name evidence="2" type="ORF">HMPREF9709_00535</name>
</gene>
<dbReference type="AlphaFoldDB" id="H3NMH4"/>
<dbReference type="RefSeq" id="WP_005397722.1">
    <property type="nucleotide sequence ID" value="NZ_JH601088.1"/>
</dbReference>
<feature type="transmembrane region" description="Helical" evidence="1">
    <location>
        <begin position="550"/>
        <end position="572"/>
    </location>
</feature>
<keyword evidence="3" id="KW-1185">Reference proteome</keyword>
<keyword evidence="1" id="KW-0812">Transmembrane</keyword>
<feature type="transmembrane region" description="Helical" evidence="1">
    <location>
        <begin position="179"/>
        <end position="201"/>
    </location>
</feature>
<feature type="transmembrane region" description="Helical" evidence="1">
    <location>
        <begin position="602"/>
        <end position="623"/>
    </location>
</feature>
<organism evidence="2 3">
    <name type="scientific">Helcococcus kunzii ATCC 51366</name>
    <dbReference type="NCBI Taxonomy" id="883114"/>
    <lineage>
        <taxon>Bacteria</taxon>
        <taxon>Bacillati</taxon>
        <taxon>Bacillota</taxon>
        <taxon>Tissierellia</taxon>
        <taxon>Tissierellales</taxon>
        <taxon>Peptoniphilaceae</taxon>
        <taxon>Helcococcus</taxon>
    </lineage>
</organism>
<comment type="caution">
    <text evidence="2">The sequence shown here is derived from an EMBL/GenBank/DDBJ whole genome shotgun (WGS) entry which is preliminary data.</text>
</comment>
<feature type="transmembrane region" description="Helical" evidence="1">
    <location>
        <begin position="366"/>
        <end position="393"/>
    </location>
</feature>
<protein>
    <submittedName>
        <fullName evidence="2">Uncharacterized protein</fullName>
    </submittedName>
</protein>
<feature type="transmembrane region" description="Helical" evidence="1">
    <location>
        <begin position="323"/>
        <end position="345"/>
    </location>
</feature>
<dbReference type="OrthoDB" id="9818257at2"/>
<feature type="transmembrane region" description="Helical" evidence="1">
    <location>
        <begin position="635"/>
        <end position="657"/>
    </location>
</feature>
<dbReference type="EMBL" id="AGEI01000015">
    <property type="protein sequence ID" value="EHR35008.1"/>
    <property type="molecule type" value="Genomic_DNA"/>
</dbReference>
<dbReference type="HOGENOM" id="CLU_397815_0_0_9"/>
<name>H3NMH4_9FIRM</name>
<feature type="transmembrane region" description="Helical" evidence="1">
    <location>
        <begin position="266"/>
        <end position="285"/>
    </location>
</feature>
<feature type="transmembrane region" description="Helical" evidence="1">
    <location>
        <begin position="669"/>
        <end position="687"/>
    </location>
</feature>
<proteinExistence type="predicted"/>
<sequence>MVYRELKKIIKYKSIIFFVIFFLLIISVMNLFITLEPNVVSSKKSFDNFKSLPVEDIGKDTIPMDFPSLVLWEADSLIGREKYIKDEIKNLDKKIKLPMLDSDEKKLLTLEKNSLSNIIGMDIKFSHTAYFYSYINNLIYSGFLFLCLLIFIFYYVFYQDIENSLITLYKTYRINLKKLYIYKFLAFLIFSFVILLMWATIDYIFLIISGTDKSLFIQNIKNFYFAPLKLRLYQYMFLNIGLIYLTLIFLIFLFSFLLFIFKRVGLAISGLFAFILLEFSMYNNIALGSSKEFFKLFNIFSIFDRPFKRTLPVKMITIGQVEYIVIIGISILLIGCLILSCILYGKGMSLKTELNGIFKGLRTKNILINEIYNIFIGSKGMVILVLLAIFSYISYEDFYYVRADNYEALSRDKREYYGEIDDKLLSKLEAKYNEAKKYSQRGHELLEKMIKTDEEEAELRALAPFFGKYQNLRIIRDEINFAKENGASYYVDTQSTDFLHSVNSKYNFYKDTFIGLGLISVMTALYISSNYNSKIERLYETMLRVKRRNLFRLILLYVVSLSIFAILIGTHIGKLYKGFFYRILDISINNIFPVSSTMNYRLFLALTLFSYILFIFTFVNISYYISCRNSVINSFIISLFISILLMLGFLILPGYSPISILRYEIFDKIYLYIIYIFIYIGLDIWILKKIFK</sequence>
<dbReference type="STRING" id="883114.HMPREF9709_00535"/>
<feature type="transmembrane region" description="Helical" evidence="1">
    <location>
        <begin position="12"/>
        <end position="33"/>
    </location>
</feature>
<dbReference type="Proteomes" id="UP000004191">
    <property type="component" value="Unassembled WGS sequence"/>
</dbReference>
<feature type="transmembrane region" description="Helical" evidence="1">
    <location>
        <begin position="512"/>
        <end position="529"/>
    </location>
</feature>
<feature type="transmembrane region" description="Helical" evidence="1">
    <location>
        <begin position="138"/>
        <end position="158"/>
    </location>
</feature>
<keyword evidence="1" id="KW-1133">Transmembrane helix</keyword>
<feature type="transmembrane region" description="Helical" evidence="1">
    <location>
        <begin position="232"/>
        <end position="259"/>
    </location>
</feature>
<dbReference type="GeneID" id="96998546"/>
<evidence type="ECO:0000313" key="3">
    <source>
        <dbReference type="Proteomes" id="UP000004191"/>
    </source>
</evidence>
<evidence type="ECO:0000256" key="1">
    <source>
        <dbReference type="SAM" id="Phobius"/>
    </source>
</evidence>
<accession>H3NMH4</accession>